<dbReference type="OrthoDB" id="9801841at2"/>
<dbReference type="InterPro" id="IPR000719">
    <property type="entry name" value="Prot_kinase_dom"/>
</dbReference>
<keyword evidence="8" id="KW-1185">Reference proteome</keyword>
<feature type="binding site" evidence="5">
    <location>
        <position position="37"/>
    </location>
    <ligand>
        <name>ATP</name>
        <dbReference type="ChEBI" id="CHEBI:30616"/>
    </ligand>
</feature>
<proteinExistence type="predicted"/>
<dbReference type="AlphaFoldDB" id="K4KJG8"/>
<evidence type="ECO:0000256" key="2">
    <source>
        <dbReference type="ARBA" id="ARBA00022741"/>
    </source>
</evidence>
<feature type="domain" description="Protein kinase" evidence="6">
    <location>
        <begin position="8"/>
        <end position="252"/>
    </location>
</feature>
<dbReference type="eggNOG" id="COG0515">
    <property type="taxonomic scope" value="Bacteria"/>
</dbReference>
<dbReference type="PROSITE" id="PS00107">
    <property type="entry name" value="PROTEIN_KINASE_ATP"/>
    <property type="match status" value="1"/>
</dbReference>
<dbReference type="InterPro" id="IPR011009">
    <property type="entry name" value="Kinase-like_dom_sf"/>
</dbReference>
<evidence type="ECO:0000256" key="4">
    <source>
        <dbReference type="ARBA" id="ARBA00022840"/>
    </source>
</evidence>
<accession>K4KJG8</accession>
<dbReference type="Pfam" id="PF00069">
    <property type="entry name" value="Pkinase"/>
    <property type="match status" value="2"/>
</dbReference>
<dbReference type="Proteomes" id="UP000000466">
    <property type="component" value="Chromosome"/>
</dbReference>
<dbReference type="Gene3D" id="3.30.200.20">
    <property type="entry name" value="Phosphorylase Kinase, domain 1"/>
    <property type="match status" value="1"/>
</dbReference>
<gene>
    <name evidence="7" type="ordered locus">M5M_05760</name>
</gene>
<keyword evidence="4 5" id="KW-0067">ATP-binding</keyword>
<dbReference type="PANTHER" id="PTHR43289:SF6">
    <property type="entry name" value="SERINE_THREONINE-PROTEIN KINASE NEKL-3"/>
    <property type="match status" value="1"/>
</dbReference>
<keyword evidence="3 7" id="KW-0418">Kinase</keyword>
<dbReference type="STRING" id="1117647.M5M_05760"/>
<dbReference type="PROSITE" id="PS00108">
    <property type="entry name" value="PROTEIN_KINASE_ST"/>
    <property type="match status" value="1"/>
</dbReference>
<evidence type="ECO:0000256" key="3">
    <source>
        <dbReference type="ARBA" id="ARBA00022777"/>
    </source>
</evidence>
<dbReference type="SMART" id="SM00220">
    <property type="entry name" value="S_TKc"/>
    <property type="match status" value="2"/>
</dbReference>
<dbReference type="RefSeq" id="WP_016389242.1">
    <property type="nucleotide sequence ID" value="NC_018868.3"/>
</dbReference>
<dbReference type="InterPro" id="IPR017441">
    <property type="entry name" value="Protein_kinase_ATP_BS"/>
</dbReference>
<name>K4KJG8_SIMAS</name>
<dbReference type="Gene3D" id="1.10.510.10">
    <property type="entry name" value="Transferase(Phosphotransferase) domain 1"/>
    <property type="match status" value="2"/>
</dbReference>
<keyword evidence="2 5" id="KW-0547">Nucleotide-binding</keyword>
<dbReference type="EMBL" id="CP003746">
    <property type="protein sequence ID" value="AFU98355.2"/>
    <property type="molecule type" value="Genomic_DNA"/>
</dbReference>
<keyword evidence="7" id="KW-0723">Serine/threonine-protein kinase</keyword>
<organism evidence="7 8">
    <name type="scientific">Simiduia agarivorans (strain DSM 21679 / JCM 13881 / BCRC 17597 / SA1)</name>
    <dbReference type="NCBI Taxonomy" id="1117647"/>
    <lineage>
        <taxon>Bacteria</taxon>
        <taxon>Pseudomonadati</taxon>
        <taxon>Pseudomonadota</taxon>
        <taxon>Gammaproteobacteria</taxon>
        <taxon>Cellvibrionales</taxon>
        <taxon>Cellvibrionaceae</taxon>
        <taxon>Simiduia</taxon>
    </lineage>
</organism>
<protein>
    <submittedName>
        <fullName evidence="7">Serine/threonine protein kinase</fullName>
    </submittedName>
</protein>
<sequence>MTTTINGYQFKSLLGGGGSAQVWLALQLSLERPVAIKVLSYDLMDDASCQQLFAHESRLIARLNHPNIVQVIEQGKTDQGQPYFVMPYIKSIALSAVMARQDVAIARKLDILIQLAAALTYAHRNGVIHRDIKPANVLVDYEGHVRLVDFGIAGFFDLGRDVIAGTQAYMAPEQAQGISQTSHKSDLYSFGLLMHQLLYGISPGAEHASQTIDRLHESQPRLRALYPVIQQCLEPDPTHRPDSALAIRETLLLCAAGKHLANNRWGIESERDQLPSNYTLLDVLKENPVSSTYLVNDPNKARLLVIKKQPANQQDRAARSAAKLTQIRHPHIARLFGTGKNHRVLITVTEYLPAGSLADRLSQTIAPAQWQVLAWQLFSALACAHSYGLIHGNLRPGNIMFASDDQLKLCDFGFAPHRDGPSPYQPDEPQSPGADLYSAGAVLFEALTGHLPSGGWLRLRDRWRLRRHKNLRPLLLALLHPRASKRPASAGEVADALRHPVAEQQTIVSG</sequence>
<dbReference type="PROSITE" id="PS50011">
    <property type="entry name" value="PROTEIN_KINASE_DOM"/>
    <property type="match status" value="2"/>
</dbReference>
<dbReference type="PANTHER" id="PTHR43289">
    <property type="entry name" value="MITOGEN-ACTIVATED PROTEIN KINASE KINASE KINASE 20-RELATED"/>
    <property type="match status" value="1"/>
</dbReference>
<evidence type="ECO:0000259" key="6">
    <source>
        <dbReference type="PROSITE" id="PS50011"/>
    </source>
</evidence>
<keyword evidence="1" id="KW-0808">Transferase</keyword>
<dbReference type="CDD" id="cd14014">
    <property type="entry name" value="STKc_PknB_like"/>
    <property type="match status" value="1"/>
</dbReference>
<dbReference type="GO" id="GO:0004674">
    <property type="term" value="F:protein serine/threonine kinase activity"/>
    <property type="evidence" value="ECO:0007669"/>
    <property type="project" value="UniProtKB-KW"/>
</dbReference>
<evidence type="ECO:0000256" key="1">
    <source>
        <dbReference type="ARBA" id="ARBA00022679"/>
    </source>
</evidence>
<dbReference type="HOGENOM" id="CLU_521531_0_0_6"/>
<feature type="domain" description="Protein kinase" evidence="6">
    <location>
        <begin position="278"/>
        <end position="502"/>
    </location>
</feature>
<reference evidence="7 8" key="1">
    <citation type="journal article" date="2013" name="Genome Announc.">
        <title>Complete genome sequence of Simiduia agarivorans SA1(T), a marine bacterium able to degrade a variety of polysaccharides.</title>
        <authorList>
            <person name="Lin S.Y."/>
            <person name="Shieh W.Y."/>
            <person name="Chen J.S."/>
            <person name="Tang S.L."/>
        </authorList>
    </citation>
    <scope>NUCLEOTIDE SEQUENCE [LARGE SCALE GENOMIC DNA]</scope>
    <source>
        <strain evidence="8">DSM 21679 / JCM 13881 / BCRC 17597 / SA1</strain>
    </source>
</reference>
<dbReference type="InterPro" id="IPR008271">
    <property type="entry name" value="Ser/Thr_kinase_AS"/>
</dbReference>
<dbReference type="KEGG" id="saga:M5M_05760"/>
<evidence type="ECO:0000256" key="5">
    <source>
        <dbReference type="PROSITE-ProRule" id="PRU10141"/>
    </source>
</evidence>
<dbReference type="GO" id="GO:0005524">
    <property type="term" value="F:ATP binding"/>
    <property type="evidence" value="ECO:0007669"/>
    <property type="project" value="UniProtKB-UniRule"/>
</dbReference>
<evidence type="ECO:0000313" key="8">
    <source>
        <dbReference type="Proteomes" id="UP000000466"/>
    </source>
</evidence>
<dbReference type="SUPFAM" id="SSF56112">
    <property type="entry name" value="Protein kinase-like (PK-like)"/>
    <property type="match status" value="2"/>
</dbReference>
<evidence type="ECO:0000313" key="7">
    <source>
        <dbReference type="EMBL" id="AFU98355.2"/>
    </source>
</evidence>